<keyword evidence="4" id="KW-1133">Transmembrane helix</keyword>
<evidence type="ECO:0000256" key="3">
    <source>
        <dbReference type="ARBA" id="ARBA00022679"/>
    </source>
</evidence>
<evidence type="ECO:0000256" key="1">
    <source>
        <dbReference type="ARBA" id="ARBA00006739"/>
    </source>
</evidence>
<dbReference type="Gene3D" id="3.90.550.10">
    <property type="entry name" value="Spore Coat Polysaccharide Biosynthesis Protein SpsA, Chain A"/>
    <property type="match status" value="1"/>
</dbReference>
<name>A0A0G0LYL6_9BACT</name>
<gene>
    <name evidence="5" type="ORF">UT23_C0019G0012</name>
</gene>
<dbReference type="EMBL" id="LBWA01000019">
    <property type="protein sequence ID" value="KKQ97043.1"/>
    <property type="molecule type" value="Genomic_DNA"/>
</dbReference>
<dbReference type="GO" id="GO:0016757">
    <property type="term" value="F:glycosyltransferase activity"/>
    <property type="evidence" value="ECO:0007669"/>
    <property type="project" value="UniProtKB-KW"/>
</dbReference>
<evidence type="ECO:0000313" key="5">
    <source>
        <dbReference type="EMBL" id="KKQ97043.1"/>
    </source>
</evidence>
<dbReference type="InterPro" id="IPR029044">
    <property type="entry name" value="Nucleotide-diphossugar_trans"/>
</dbReference>
<protein>
    <submittedName>
        <fullName evidence="5">Glycosyltransferase</fullName>
    </submittedName>
</protein>
<feature type="transmembrane region" description="Helical" evidence="4">
    <location>
        <begin position="286"/>
        <end position="308"/>
    </location>
</feature>
<evidence type="ECO:0000256" key="4">
    <source>
        <dbReference type="SAM" id="Phobius"/>
    </source>
</evidence>
<comment type="similarity">
    <text evidence="1">Belongs to the glycosyltransferase 2 family.</text>
</comment>
<organism evidence="5 6">
    <name type="scientific">Candidatus Woesebacteria bacterium GW2011_GWA1_39_12</name>
    <dbReference type="NCBI Taxonomy" id="1618549"/>
    <lineage>
        <taxon>Bacteria</taxon>
        <taxon>Candidatus Woeseibacteriota</taxon>
    </lineage>
</organism>
<dbReference type="PANTHER" id="PTHR43179:SF12">
    <property type="entry name" value="GALACTOFURANOSYLTRANSFERASE GLFT2"/>
    <property type="match status" value="1"/>
</dbReference>
<keyword evidence="4" id="KW-0812">Transmembrane</keyword>
<keyword evidence="3 5" id="KW-0808">Transferase</keyword>
<dbReference type="Pfam" id="PF13641">
    <property type="entry name" value="Glyco_tranf_2_3"/>
    <property type="match status" value="1"/>
</dbReference>
<keyword evidence="2" id="KW-0328">Glycosyltransferase</keyword>
<evidence type="ECO:0000256" key="2">
    <source>
        <dbReference type="ARBA" id="ARBA00022676"/>
    </source>
</evidence>
<dbReference type="PANTHER" id="PTHR43179">
    <property type="entry name" value="RHAMNOSYLTRANSFERASE WBBL"/>
    <property type="match status" value="1"/>
</dbReference>
<proteinExistence type="inferred from homology"/>
<feature type="transmembrane region" description="Helical" evidence="4">
    <location>
        <begin position="238"/>
        <end position="266"/>
    </location>
</feature>
<accession>A0A0G0LYL6</accession>
<dbReference type="AlphaFoldDB" id="A0A0G0LYL6"/>
<sequence length="314" mass="35761">MSNTKVSIIIPLYVDAPRFYADLKKFAKLNYPDYEILVVSDKNVKIVDPKVKVLITGKERTGPAEKRDIAIQKAKGEICAFIDDDAYPHSDWLKKAVVHFQHPQIAAVGGPGLTPKEDNYWEQLTGLVYGSFFCGGHAQYRFVKKPARFVVDYPAYNLLVRKSVLNDVGGYGTHFYGGEDTFLCLKIIKKGHKILYDPEVVVYHHRRPLFIPYLKQIANIGKHRGYFAKRFPETSFRWMYFLPSVLALGFFVLPFINWTLFVVLLVLSVGVGMCSVISKTNLWNSFLISLGIIGTHVVYGINFIRGLIFNNLER</sequence>
<keyword evidence="4" id="KW-0472">Membrane</keyword>
<dbReference type="Proteomes" id="UP000034325">
    <property type="component" value="Unassembled WGS sequence"/>
</dbReference>
<comment type="caution">
    <text evidence="5">The sequence shown here is derived from an EMBL/GenBank/DDBJ whole genome shotgun (WGS) entry which is preliminary data.</text>
</comment>
<reference evidence="5 6" key="1">
    <citation type="journal article" date="2015" name="Nature">
        <title>rRNA introns, odd ribosomes, and small enigmatic genomes across a large radiation of phyla.</title>
        <authorList>
            <person name="Brown C.T."/>
            <person name="Hug L.A."/>
            <person name="Thomas B.C."/>
            <person name="Sharon I."/>
            <person name="Castelle C.J."/>
            <person name="Singh A."/>
            <person name="Wilkins M.J."/>
            <person name="Williams K.H."/>
            <person name="Banfield J.F."/>
        </authorList>
    </citation>
    <scope>NUCLEOTIDE SEQUENCE [LARGE SCALE GENOMIC DNA]</scope>
</reference>
<dbReference type="SUPFAM" id="SSF53448">
    <property type="entry name" value="Nucleotide-diphospho-sugar transferases"/>
    <property type="match status" value="1"/>
</dbReference>
<evidence type="ECO:0000313" key="6">
    <source>
        <dbReference type="Proteomes" id="UP000034325"/>
    </source>
</evidence>